<feature type="compositionally biased region" description="Basic and acidic residues" evidence="6">
    <location>
        <begin position="312"/>
        <end position="321"/>
    </location>
</feature>
<feature type="compositionally biased region" description="Pro residues" evidence="6">
    <location>
        <begin position="267"/>
        <end position="285"/>
    </location>
</feature>
<evidence type="ECO:0000256" key="3">
    <source>
        <dbReference type="ARBA" id="ARBA00022692"/>
    </source>
</evidence>
<dbReference type="PANTHER" id="PTHR34478:SF1">
    <property type="entry name" value="PROTEIN LEMA"/>
    <property type="match status" value="1"/>
</dbReference>
<dbReference type="InterPro" id="IPR023353">
    <property type="entry name" value="LemA-like_dom_sf"/>
</dbReference>
<evidence type="ECO:0000256" key="2">
    <source>
        <dbReference type="ARBA" id="ARBA00008854"/>
    </source>
</evidence>
<feature type="region of interest" description="Disordered" evidence="6">
    <location>
        <begin position="182"/>
        <end position="321"/>
    </location>
</feature>
<comment type="caution">
    <text evidence="8">The sequence shown here is derived from an EMBL/GenBank/DDBJ whole genome shotgun (WGS) entry which is preliminary data.</text>
</comment>
<evidence type="ECO:0000313" key="8">
    <source>
        <dbReference type="EMBL" id="ROR72586.1"/>
    </source>
</evidence>
<name>A0A3N2BBE9_9MICO</name>
<dbReference type="GO" id="GO:0016020">
    <property type="term" value="C:membrane"/>
    <property type="evidence" value="ECO:0007669"/>
    <property type="project" value="UniProtKB-SubCell"/>
</dbReference>
<keyword evidence="5 7" id="KW-0472">Membrane</keyword>
<evidence type="ECO:0000256" key="7">
    <source>
        <dbReference type="SAM" id="Phobius"/>
    </source>
</evidence>
<feature type="compositionally biased region" description="Low complexity" evidence="6">
    <location>
        <begin position="292"/>
        <end position="304"/>
    </location>
</feature>
<feature type="compositionally biased region" description="Polar residues" evidence="6">
    <location>
        <begin position="182"/>
        <end position="193"/>
    </location>
</feature>
<protein>
    <submittedName>
        <fullName evidence="8">LemA protein</fullName>
    </submittedName>
</protein>
<dbReference type="OrthoDB" id="9804152at2"/>
<dbReference type="Pfam" id="PF04011">
    <property type="entry name" value="LemA"/>
    <property type="match status" value="1"/>
</dbReference>
<gene>
    <name evidence="8" type="ORF">EDD31_0941</name>
</gene>
<dbReference type="AlphaFoldDB" id="A0A3N2BBE9"/>
<reference evidence="8 9" key="1">
    <citation type="submission" date="2018-11" db="EMBL/GenBank/DDBJ databases">
        <title>Sequencing the genomes of 1000 actinobacteria strains.</title>
        <authorList>
            <person name="Klenk H.-P."/>
        </authorList>
    </citation>
    <scope>NUCLEOTIDE SEQUENCE [LARGE SCALE GENOMIC DNA]</scope>
    <source>
        <strain evidence="8 9">DSM 11294</strain>
    </source>
</reference>
<accession>A0A3N2BBE9</accession>
<keyword evidence="4 7" id="KW-1133">Transmembrane helix</keyword>
<feature type="transmembrane region" description="Helical" evidence="7">
    <location>
        <begin position="6"/>
        <end position="28"/>
    </location>
</feature>
<keyword evidence="9" id="KW-1185">Reference proteome</keyword>
<comment type="subcellular location">
    <subcellularLocation>
        <location evidence="1">Membrane</location>
        <topology evidence="1">Single-pass membrane protein</topology>
    </subcellularLocation>
</comment>
<dbReference type="PANTHER" id="PTHR34478">
    <property type="entry name" value="PROTEIN LEMA"/>
    <property type="match status" value="1"/>
</dbReference>
<evidence type="ECO:0000313" key="9">
    <source>
        <dbReference type="Proteomes" id="UP000280668"/>
    </source>
</evidence>
<dbReference type="Gene3D" id="1.20.1440.20">
    <property type="entry name" value="LemA-like domain"/>
    <property type="match status" value="1"/>
</dbReference>
<feature type="compositionally biased region" description="Low complexity" evidence="6">
    <location>
        <begin position="241"/>
        <end position="266"/>
    </location>
</feature>
<keyword evidence="3 7" id="KW-0812">Transmembrane</keyword>
<dbReference type="RefSeq" id="WP_123303129.1">
    <property type="nucleotide sequence ID" value="NZ_RKHK01000001.1"/>
</dbReference>
<evidence type="ECO:0000256" key="6">
    <source>
        <dbReference type="SAM" id="MobiDB-lite"/>
    </source>
</evidence>
<evidence type="ECO:0000256" key="5">
    <source>
        <dbReference type="ARBA" id="ARBA00023136"/>
    </source>
</evidence>
<proteinExistence type="inferred from homology"/>
<organism evidence="8 9">
    <name type="scientific">Bogoriella caseilytica</name>
    <dbReference type="NCBI Taxonomy" id="56055"/>
    <lineage>
        <taxon>Bacteria</taxon>
        <taxon>Bacillati</taxon>
        <taxon>Actinomycetota</taxon>
        <taxon>Actinomycetes</taxon>
        <taxon>Micrococcales</taxon>
        <taxon>Bogoriellaceae</taxon>
        <taxon>Bogoriella</taxon>
    </lineage>
</organism>
<comment type="similarity">
    <text evidence="2">Belongs to the LemA family.</text>
</comment>
<dbReference type="EMBL" id="RKHK01000001">
    <property type="protein sequence ID" value="ROR72586.1"/>
    <property type="molecule type" value="Genomic_DNA"/>
</dbReference>
<evidence type="ECO:0000256" key="4">
    <source>
        <dbReference type="ARBA" id="ARBA00022989"/>
    </source>
</evidence>
<dbReference type="InterPro" id="IPR007156">
    <property type="entry name" value="MamQ_LemA"/>
</dbReference>
<dbReference type="Proteomes" id="UP000280668">
    <property type="component" value="Unassembled WGS sequence"/>
</dbReference>
<evidence type="ECO:0000256" key="1">
    <source>
        <dbReference type="ARBA" id="ARBA00004167"/>
    </source>
</evidence>
<sequence>MEILVFLFFPIIVVIAVLIWAVATYNGFVRVRNLVQEAWRQIDVELHRRYDLIPNLLETVKGYAAHERAVFDEVTRARAQAASPGHTPATQAADENQLSQAIGRLFAVAEAYPELRASEQFAELQRELVNTEDRIAAGRRFYNGNVRSLNTKVESFPANIVANIFNFRRAEYFEVNDPSVRQAPTVSFGNQQGQTGGYAPTGHQPAPTPAAPSYGGQPGGYDPRRDGGQPQGQAYPPPQQPQAGYPQGPVPQTASPHAPHASAPQAPAQPAPQQPAPQQPAPEQPGPERSIPPAQSAPEQPAPEGDQQGPDEDGRFRPPPA</sequence>
<dbReference type="SUPFAM" id="SSF140478">
    <property type="entry name" value="LemA-like"/>
    <property type="match status" value="1"/>
</dbReference>